<dbReference type="GO" id="GO:0016740">
    <property type="term" value="F:transferase activity"/>
    <property type="evidence" value="ECO:0007669"/>
    <property type="project" value="UniProtKB-KW"/>
</dbReference>
<dbReference type="GO" id="GO:0005737">
    <property type="term" value="C:cytoplasm"/>
    <property type="evidence" value="ECO:0007669"/>
    <property type="project" value="UniProtKB-SubCell"/>
</dbReference>
<organism evidence="11 12">
    <name type="scientific">Candidatus Uhrbacteria bacterium CG_4_10_14_0_8_um_filter_58_22</name>
    <dbReference type="NCBI Taxonomy" id="1975029"/>
    <lineage>
        <taxon>Bacteria</taxon>
        <taxon>Candidatus Uhriibacteriota</taxon>
    </lineage>
</organism>
<evidence type="ECO:0000256" key="8">
    <source>
        <dbReference type="ARBA" id="ARBA00022840"/>
    </source>
</evidence>
<keyword evidence="5" id="KW-0819">tRNA processing</keyword>
<evidence type="ECO:0000313" key="12">
    <source>
        <dbReference type="Proteomes" id="UP000230973"/>
    </source>
</evidence>
<comment type="caution">
    <text evidence="11">The sequence shown here is derived from an EMBL/GenBank/DDBJ whole genome shotgun (WGS) entry which is preliminary data.</text>
</comment>
<evidence type="ECO:0000256" key="5">
    <source>
        <dbReference type="ARBA" id="ARBA00022694"/>
    </source>
</evidence>
<dbReference type="PANTHER" id="PTHR33540:SF2">
    <property type="entry name" value="TRNA THREONYLCARBAMOYLADENOSINE BIOSYNTHESIS PROTEIN TSAE"/>
    <property type="match status" value="1"/>
</dbReference>
<reference evidence="12" key="1">
    <citation type="submission" date="2017-09" db="EMBL/GenBank/DDBJ databases">
        <title>Depth-based differentiation of microbial function through sediment-hosted aquifers and enrichment of novel symbionts in the deep terrestrial subsurface.</title>
        <authorList>
            <person name="Probst A.J."/>
            <person name="Ladd B."/>
            <person name="Jarett J.K."/>
            <person name="Geller-Mcgrath D.E."/>
            <person name="Sieber C.M.K."/>
            <person name="Emerson J.B."/>
            <person name="Anantharaman K."/>
            <person name="Thomas B.C."/>
            <person name="Malmstrom R."/>
            <person name="Stieglmeier M."/>
            <person name="Klingl A."/>
            <person name="Woyke T."/>
            <person name="Ryan C.M."/>
            <person name="Banfield J.F."/>
        </authorList>
    </citation>
    <scope>NUCLEOTIDE SEQUENCE [LARGE SCALE GENOMIC DNA]</scope>
</reference>
<dbReference type="EMBL" id="PFLC01000020">
    <property type="protein sequence ID" value="PIY63016.1"/>
    <property type="molecule type" value="Genomic_DNA"/>
</dbReference>
<evidence type="ECO:0000256" key="7">
    <source>
        <dbReference type="ARBA" id="ARBA00022741"/>
    </source>
</evidence>
<dbReference type="AlphaFoldDB" id="A0A2M7QBU4"/>
<evidence type="ECO:0000256" key="9">
    <source>
        <dbReference type="ARBA" id="ARBA00022842"/>
    </source>
</evidence>
<evidence type="ECO:0000256" key="3">
    <source>
        <dbReference type="ARBA" id="ARBA00019010"/>
    </source>
</evidence>
<dbReference type="Gene3D" id="3.40.50.300">
    <property type="entry name" value="P-loop containing nucleotide triphosphate hydrolases"/>
    <property type="match status" value="1"/>
</dbReference>
<dbReference type="PANTHER" id="PTHR33540">
    <property type="entry name" value="TRNA THREONYLCARBAMOYLADENOSINE BIOSYNTHESIS PROTEIN TSAE"/>
    <property type="match status" value="1"/>
</dbReference>
<evidence type="ECO:0000256" key="6">
    <source>
        <dbReference type="ARBA" id="ARBA00022723"/>
    </source>
</evidence>
<keyword evidence="6" id="KW-0479">Metal-binding</keyword>
<keyword evidence="8" id="KW-0067">ATP-binding</keyword>
<dbReference type="GO" id="GO:0005524">
    <property type="term" value="F:ATP binding"/>
    <property type="evidence" value="ECO:0007669"/>
    <property type="project" value="UniProtKB-KW"/>
</dbReference>
<gene>
    <name evidence="11" type="ORF">COY93_01500</name>
</gene>
<proteinExistence type="inferred from homology"/>
<keyword evidence="9" id="KW-0460">Magnesium</keyword>
<dbReference type="InterPro" id="IPR003442">
    <property type="entry name" value="T6A_TsaE"/>
</dbReference>
<dbReference type="GO" id="GO:0046872">
    <property type="term" value="F:metal ion binding"/>
    <property type="evidence" value="ECO:0007669"/>
    <property type="project" value="UniProtKB-KW"/>
</dbReference>
<dbReference type="SUPFAM" id="SSF52540">
    <property type="entry name" value="P-loop containing nucleoside triphosphate hydrolases"/>
    <property type="match status" value="1"/>
</dbReference>
<accession>A0A2M7QBU4</accession>
<dbReference type="InterPro" id="IPR027417">
    <property type="entry name" value="P-loop_NTPase"/>
</dbReference>
<keyword evidence="11" id="KW-0808">Transferase</keyword>
<evidence type="ECO:0000256" key="4">
    <source>
        <dbReference type="ARBA" id="ARBA00022490"/>
    </source>
</evidence>
<name>A0A2M7QBU4_9BACT</name>
<evidence type="ECO:0000256" key="1">
    <source>
        <dbReference type="ARBA" id="ARBA00004496"/>
    </source>
</evidence>
<protein>
    <recommendedName>
        <fullName evidence="3">tRNA threonylcarbamoyladenosine biosynthesis protein TsaE</fullName>
    </recommendedName>
    <alternativeName>
        <fullName evidence="10">t(6)A37 threonylcarbamoyladenosine biosynthesis protein TsaE</fullName>
    </alternativeName>
</protein>
<keyword evidence="7" id="KW-0547">Nucleotide-binding</keyword>
<evidence type="ECO:0000256" key="2">
    <source>
        <dbReference type="ARBA" id="ARBA00007599"/>
    </source>
</evidence>
<keyword evidence="4" id="KW-0963">Cytoplasm</keyword>
<comment type="similarity">
    <text evidence="2">Belongs to the TsaE family.</text>
</comment>
<dbReference type="Proteomes" id="UP000230973">
    <property type="component" value="Unassembled WGS sequence"/>
</dbReference>
<evidence type="ECO:0000313" key="11">
    <source>
        <dbReference type="EMBL" id="PIY63016.1"/>
    </source>
</evidence>
<evidence type="ECO:0000256" key="10">
    <source>
        <dbReference type="ARBA" id="ARBA00032441"/>
    </source>
</evidence>
<dbReference type="GO" id="GO:0002949">
    <property type="term" value="P:tRNA threonylcarbamoyladenosine modification"/>
    <property type="evidence" value="ECO:0007669"/>
    <property type="project" value="InterPro"/>
</dbReference>
<dbReference type="Pfam" id="PF02367">
    <property type="entry name" value="TsaE"/>
    <property type="match status" value="1"/>
</dbReference>
<dbReference type="NCBIfam" id="TIGR00150">
    <property type="entry name" value="T6A_YjeE"/>
    <property type="match status" value="1"/>
</dbReference>
<sequence>MKNMVRHDISKMSDLAALAHELAASLHGGEVLGLIGTLGAGKTTFVQLLAAELGVAVEVKSPTFVLVREYPTGQDAIRRGIRCLVHADAYRLEDEAELWGIGFDELASSPDAVTAVEWADRIPGLARYPSYRELRFGFDERGGRFVEVED</sequence>
<comment type="subcellular location">
    <subcellularLocation>
        <location evidence="1">Cytoplasm</location>
    </subcellularLocation>
</comment>